<accession>A0A6A6VPL1</accession>
<sequence length="133" mass="14642">MRELDARKHIRFDDADNEEVSTATTTTTPREQDIEAENEELYGNDNNAGTDTAANRQEPSEPKTEKSKKRKAKADRKSSKKKRKSEQGAEGLGAQDEEGLETVLPARQAARPQGEMFKSLLERPAGKKGGKGA</sequence>
<feature type="compositionally biased region" description="Low complexity" evidence="1">
    <location>
        <begin position="43"/>
        <end position="55"/>
    </location>
</feature>
<protein>
    <submittedName>
        <fullName evidence="2">Uncharacterized protein</fullName>
    </submittedName>
</protein>
<evidence type="ECO:0000313" key="3">
    <source>
        <dbReference type="Proteomes" id="UP000799440"/>
    </source>
</evidence>
<dbReference type="AlphaFoldDB" id="A0A6A6VPL1"/>
<dbReference type="Proteomes" id="UP000799440">
    <property type="component" value="Unassembled WGS sequence"/>
</dbReference>
<feature type="compositionally biased region" description="Basic residues" evidence="1">
    <location>
        <begin position="66"/>
        <end position="84"/>
    </location>
</feature>
<proteinExistence type="predicted"/>
<evidence type="ECO:0000313" key="2">
    <source>
        <dbReference type="EMBL" id="KAF2751714.1"/>
    </source>
</evidence>
<organism evidence="2 3">
    <name type="scientific">Sporormia fimetaria CBS 119925</name>
    <dbReference type="NCBI Taxonomy" id="1340428"/>
    <lineage>
        <taxon>Eukaryota</taxon>
        <taxon>Fungi</taxon>
        <taxon>Dikarya</taxon>
        <taxon>Ascomycota</taxon>
        <taxon>Pezizomycotina</taxon>
        <taxon>Dothideomycetes</taxon>
        <taxon>Pleosporomycetidae</taxon>
        <taxon>Pleosporales</taxon>
        <taxon>Sporormiaceae</taxon>
        <taxon>Sporormia</taxon>
    </lineage>
</organism>
<reference evidence="2" key="1">
    <citation type="journal article" date="2020" name="Stud. Mycol.">
        <title>101 Dothideomycetes genomes: a test case for predicting lifestyles and emergence of pathogens.</title>
        <authorList>
            <person name="Haridas S."/>
            <person name="Albert R."/>
            <person name="Binder M."/>
            <person name="Bloem J."/>
            <person name="Labutti K."/>
            <person name="Salamov A."/>
            <person name="Andreopoulos B."/>
            <person name="Baker S."/>
            <person name="Barry K."/>
            <person name="Bills G."/>
            <person name="Bluhm B."/>
            <person name="Cannon C."/>
            <person name="Castanera R."/>
            <person name="Culley D."/>
            <person name="Daum C."/>
            <person name="Ezra D."/>
            <person name="Gonzalez J."/>
            <person name="Henrissat B."/>
            <person name="Kuo A."/>
            <person name="Liang C."/>
            <person name="Lipzen A."/>
            <person name="Lutzoni F."/>
            <person name="Magnuson J."/>
            <person name="Mondo S."/>
            <person name="Nolan M."/>
            <person name="Ohm R."/>
            <person name="Pangilinan J."/>
            <person name="Park H.-J."/>
            <person name="Ramirez L."/>
            <person name="Alfaro M."/>
            <person name="Sun H."/>
            <person name="Tritt A."/>
            <person name="Yoshinaga Y."/>
            <person name="Zwiers L.-H."/>
            <person name="Turgeon B."/>
            <person name="Goodwin S."/>
            <person name="Spatafora J."/>
            <person name="Crous P."/>
            <person name="Grigoriev I."/>
        </authorList>
    </citation>
    <scope>NUCLEOTIDE SEQUENCE</scope>
    <source>
        <strain evidence="2">CBS 119925</strain>
    </source>
</reference>
<feature type="region of interest" description="Disordered" evidence="1">
    <location>
        <begin position="1"/>
        <end position="133"/>
    </location>
</feature>
<dbReference type="EMBL" id="MU006561">
    <property type="protein sequence ID" value="KAF2751714.1"/>
    <property type="molecule type" value="Genomic_DNA"/>
</dbReference>
<gene>
    <name evidence="2" type="ORF">M011DRAFT_463229</name>
</gene>
<keyword evidence="3" id="KW-1185">Reference proteome</keyword>
<name>A0A6A6VPL1_9PLEO</name>
<evidence type="ECO:0000256" key="1">
    <source>
        <dbReference type="SAM" id="MobiDB-lite"/>
    </source>
</evidence>
<feature type="compositionally biased region" description="Basic and acidic residues" evidence="1">
    <location>
        <begin position="1"/>
        <end position="14"/>
    </location>
</feature>